<dbReference type="EMBL" id="JAAARO010000006">
    <property type="protein sequence ID" value="KAF5746004.1"/>
    <property type="molecule type" value="Genomic_DNA"/>
</dbReference>
<name>A0A7J7DIE5_TRIWF</name>
<evidence type="ECO:0000256" key="2">
    <source>
        <dbReference type="ARBA" id="ARBA00022679"/>
    </source>
</evidence>
<evidence type="ECO:0000313" key="4">
    <source>
        <dbReference type="EMBL" id="KAF5746004.1"/>
    </source>
</evidence>
<dbReference type="InterPro" id="IPR050317">
    <property type="entry name" value="Plant_Fungal_Acyltransferase"/>
</dbReference>
<dbReference type="SUPFAM" id="SSF52777">
    <property type="entry name" value="CoA-dependent acyltransferases"/>
    <property type="match status" value="1"/>
</dbReference>
<reference evidence="4 5" key="1">
    <citation type="journal article" date="2020" name="Nat. Commun.">
        <title>Genome of Tripterygium wilfordii and identification of cytochrome P450 involved in triptolide biosynthesis.</title>
        <authorList>
            <person name="Tu L."/>
            <person name="Su P."/>
            <person name="Zhang Z."/>
            <person name="Gao L."/>
            <person name="Wang J."/>
            <person name="Hu T."/>
            <person name="Zhou J."/>
            <person name="Zhang Y."/>
            <person name="Zhao Y."/>
            <person name="Liu Y."/>
            <person name="Song Y."/>
            <person name="Tong Y."/>
            <person name="Lu Y."/>
            <person name="Yang J."/>
            <person name="Xu C."/>
            <person name="Jia M."/>
            <person name="Peters R.J."/>
            <person name="Huang L."/>
            <person name="Gao W."/>
        </authorList>
    </citation>
    <scope>NUCLEOTIDE SEQUENCE [LARGE SCALE GENOMIC DNA]</scope>
    <source>
        <strain evidence="5">cv. XIE 37</strain>
        <tissue evidence="4">Leaf</tissue>
    </source>
</reference>
<comment type="similarity">
    <text evidence="1">Belongs to the plant acyltransferase family.</text>
</comment>
<dbReference type="Gene3D" id="3.30.559.10">
    <property type="entry name" value="Chloramphenicol acetyltransferase-like domain"/>
    <property type="match status" value="2"/>
</dbReference>
<keyword evidence="5" id="KW-1185">Reference proteome</keyword>
<keyword evidence="3" id="KW-0012">Acyltransferase</keyword>
<dbReference type="OrthoDB" id="671439at2759"/>
<evidence type="ECO:0000256" key="3">
    <source>
        <dbReference type="ARBA" id="ARBA00023315"/>
    </source>
</evidence>
<gene>
    <name evidence="4" type="ORF">HS088_TW06G00169</name>
</gene>
<proteinExistence type="inferred from homology"/>
<evidence type="ECO:0000313" key="5">
    <source>
        <dbReference type="Proteomes" id="UP000593562"/>
    </source>
</evidence>
<dbReference type="Pfam" id="PF02458">
    <property type="entry name" value="Transferase"/>
    <property type="match status" value="1"/>
</dbReference>
<dbReference type="Proteomes" id="UP000593562">
    <property type="component" value="Unassembled WGS sequence"/>
</dbReference>
<dbReference type="GO" id="GO:0016747">
    <property type="term" value="F:acyltransferase activity, transferring groups other than amino-acyl groups"/>
    <property type="evidence" value="ECO:0007669"/>
    <property type="project" value="TreeGrafter"/>
</dbReference>
<dbReference type="AlphaFoldDB" id="A0A7J7DIE5"/>
<comment type="caution">
    <text evidence="4">The sequence shown here is derived from an EMBL/GenBank/DDBJ whole genome shotgun (WGS) entry which is preliminary data.</text>
</comment>
<sequence length="444" mass="49444">MLVTLKGSHMVKPTEPTSGNLSLSEWDQIGTINHASIIYFYQKPCQKWLTSSDSIVNSLKDSLSKILVTFYPLAGRLRRIGRGRLELDCNDAGVELIEAESNANLEDFGYFSLSSECECLVPEVDYNVSLEELPLLLIQLTKFQCGGISLCISISHVVADGLSMGHFISEWARTARGEQLQMAPVFDRQALRANWHSPALDGFELDHHPSLQIAQSSYVEQLEKTSDAMLRLTKAQVEKIRNRANDGKMGRPYSRYEALTAHIWRCVSKARGLKPDQRTAVGVCVDSRGRMQPQLPIGYFGNAIVDVAAVSRSGELVEESLGYACRIIREAIEKVNNRYLRSIVNYLEKQEDLTSFQDLYALGSNQGPLYGYPNIGVVSLLTLPVYGKDFGFGKEICVRPGSYDFDGDTVIIPSAEGDGSVIVALCLQSGHMDAFKMYFYQDMF</sequence>
<accession>A0A7J7DIE5</accession>
<dbReference type="InParanoid" id="A0A7J7DIE5"/>
<keyword evidence="2 4" id="KW-0808">Transferase</keyword>
<protein>
    <submittedName>
        <fullName evidence="4">Putative Anthranilate N-benzoyltransferase protein</fullName>
    </submittedName>
</protein>
<organism evidence="4 5">
    <name type="scientific">Tripterygium wilfordii</name>
    <name type="common">Thunder God vine</name>
    <dbReference type="NCBI Taxonomy" id="458696"/>
    <lineage>
        <taxon>Eukaryota</taxon>
        <taxon>Viridiplantae</taxon>
        <taxon>Streptophyta</taxon>
        <taxon>Embryophyta</taxon>
        <taxon>Tracheophyta</taxon>
        <taxon>Spermatophyta</taxon>
        <taxon>Magnoliopsida</taxon>
        <taxon>eudicotyledons</taxon>
        <taxon>Gunneridae</taxon>
        <taxon>Pentapetalae</taxon>
        <taxon>rosids</taxon>
        <taxon>fabids</taxon>
        <taxon>Celastrales</taxon>
        <taxon>Celastraceae</taxon>
        <taxon>Tripterygium</taxon>
    </lineage>
</organism>
<evidence type="ECO:0000256" key="1">
    <source>
        <dbReference type="ARBA" id="ARBA00009861"/>
    </source>
</evidence>
<dbReference type="FunFam" id="3.30.559.10:FF:000008">
    <property type="entry name" value="Tryptamine hydroxycinnamoyl transferase"/>
    <property type="match status" value="1"/>
</dbReference>
<dbReference type="InterPro" id="IPR023213">
    <property type="entry name" value="CAT-like_dom_sf"/>
</dbReference>
<dbReference type="PANTHER" id="PTHR31642:SF324">
    <property type="entry name" value="SPERMIDINE HYDROXYCINNAMOYL TRANSFERASE"/>
    <property type="match status" value="1"/>
</dbReference>
<dbReference type="PANTHER" id="PTHR31642">
    <property type="entry name" value="TRICHOTHECENE 3-O-ACETYLTRANSFERASE"/>
    <property type="match status" value="1"/>
</dbReference>